<dbReference type="OrthoDB" id="10034042at2759"/>
<evidence type="ECO:0000313" key="1">
    <source>
        <dbReference type="EMBL" id="VDP89807.1"/>
    </source>
</evidence>
<reference evidence="1 2" key="2">
    <citation type="submission" date="2018-11" db="EMBL/GenBank/DDBJ databases">
        <authorList>
            <consortium name="Pathogen Informatics"/>
        </authorList>
    </citation>
    <scope>NUCLEOTIDE SEQUENCE [LARGE SCALE GENOMIC DNA]</scope>
    <source>
        <strain evidence="1 2">Egypt</strain>
    </source>
</reference>
<dbReference type="EMBL" id="UZAN01053046">
    <property type="protein sequence ID" value="VDP89807.1"/>
    <property type="molecule type" value="Genomic_DNA"/>
</dbReference>
<reference evidence="3" key="1">
    <citation type="submission" date="2016-06" db="UniProtKB">
        <authorList>
            <consortium name="WormBaseParasite"/>
        </authorList>
    </citation>
    <scope>IDENTIFICATION</scope>
</reference>
<gene>
    <name evidence="1" type="ORF">ECPE_LOCUS12535</name>
</gene>
<sequence>MEISRYGFGLNPQDQLFRRKVIPIHAGFIFVSSSEDQPNLNGHQNESVQVSRKRSVRFGDGDQLITAVFEPSSPWMNEPLNPYELAGAYKLRCDIEGVAPLYSVLAQLEVINLKDSYARRDLFTLKGTQLKGPHIELLEEVFKRVQFELINLENTNLTDE</sequence>
<keyword evidence="2" id="KW-1185">Reference proteome</keyword>
<protein>
    <submittedName>
        <fullName evidence="1 3">Uncharacterized protein</fullName>
    </submittedName>
</protein>
<name>A0A183B000_9TREM</name>
<organism evidence="3">
    <name type="scientific">Echinostoma caproni</name>
    <dbReference type="NCBI Taxonomy" id="27848"/>
    <lineage>
        <taxon>Eukaryota</taxon>
        <taxon>Metazoa</taxon>
        <taxon>Spiralia</taxon>
        <taxon>Lophotrochozoa</taxon>
        <taxon>Platyhelminthes</taxon>
        <taxon>Trematoda</taxon>
        <taxon>Digenea</taxon>
        <taxon>Plagiorchiida</taxon>
        <taxon>Echinostomata</taxon>
        <taxon>Echinostomatoidea</taxon>
        <taxon>Echinostomatidae</taxon>
        <taxon>Echinostoma</taxon>
    </lineage>
</organism>
<proteinExistence type="predicted"/>
<accession>A0A183B000</accession>
<evidence type="ECO:0000313" key="3">
    <source>
        <dbReference type="WBParaSite" id="ECPE_0001257101-mRNA-1"/>
    </source>
</evidence>
<dbReference type="WBParaSite" id="ECPE_0001257101-mRNA-1">
    <property type="protein sequence ID" value="ECPE_0001257101-mRNA-1"/>
    <property type="gene ID" value="ECPE_0001257101"/>
</dbReference>
<evidence type="ECO:0000313" key="2">
    <source>
        <dbReference type="Proteomes" id="UP000272942"/>
    </source>
</evidence>
<dbReference type="Proteomes" id="UP000272942">
    <property type="component" value="Unassembled WGS sequence"/>
</dbReference>
<dbReference type="AlphaFoldDB" id="A0A183B000"/>